<accession>A0ABM9SMY9</accession>
<evidence type="ECO:0000313" key="2">
    <source>
        <dbReference type="Proteomes" id="UP000040578"/>
    </source>
</evidence>
<dbReference type="Proteomes" id="UP000040578">
    <property type="component" value="Unassembled WGS sequence"/>
</dbReference>
<proteinExistence type="predicted"/>
<evidence type="ECO:0008006" key="3">
    <source>
        <dbReference type="Google" id="ProtNLM"/>
    </source>
</evidence>
<name>A0ABM9SMY9_9GAMM</name>
<gene>
    <name evidence="1" type="ORF">ERS137967_03773</name>
</gene>
<organism evidence="1 2">
    <name type="scientific">Yersinia nurmii</name>
    <dbReference type="NCBI Taxonomy" id="685706"/>
    <lineage>
        <taxon>Bacteria</taxon>
        <taxon>Pseudomonadati</taxon>
        <taxon>Pseudomonadota</taxon>
        <taxon>Gammaproteobacteria</taxon>
        <taxon>Enterobacterales</taxon>
        <taxon>Yersiniaceae</taxon>
        <taxon>Yersinia</taxon>
    </lineage>
</organism>
<reference evidence="1 2" key="1">
    <citation type="submission" date="2015-03" db="EMBL/GenBank/DDBJ databases">
        <authorList>
            <consortium name="Pathogen Informatics"/>
            <person name="Murphy D."/>
        </authorList>
    </citation>
    <scope>NUCLEOTIDE SEQUENCE [LARGE SCALE GENOMIC DNA]</scope>
    <source>
        <strain evidence="2">type strain: CIP110231</strain>
    </source>
</reference>
<dbReference type="EMBL" id="CPYD01000030">
    <property type="protein sequence ID" value="CNF30621.1"/>
    <property type="molecule type" value="Genomic_DNA"/>
</dbReference>
<protein>
    <recommendedName>
        <fullName evidence="3">Glycosyltransferase family 25 (LPS biosynthesis protein)</fullName>
    </recommendedName>
</protein>
<dbReference type="RefSeq" id="WP_049602451.1">
    <property type="nucleotide sequence ID" value="NZ_CPYD01000030.1"/>
</dbReference>
<sequence length="215" mass="24202">MSGDVFLKVINLEHRDDRKAECVAEFSLAGISAGDDFFFKAYSKPDFGALGASLSHANLIASYISESECQYLVVLEDDFEIYNKESFLDDLTKAVACSDKWDVFLLSHNQAVPIEVIDNENGFYRVVNSQTASGYIVKRPFATKLMAVFFDSVIGLQNSVHLGEQSGAMVKHFYCLDILWKKLQTEFNFVARFPALLKQRASYSDIEKKDVNYGV</sequence>
<comment type="caution">
    <text evidence="1">The sequence shown here is derived from an EMBL/GenBank/DDBJ whole genome shotgun (WGS) entry which is preliminary data.</text>
</comment>
<evidence type="ECO:0000313" key="1">
    <source>
        <dbReference type="EMBL" id="CNF30621.1"/>
    </source>
</evidence>
<keyword evidence="2" id="KW-1185">Reference proteome</keyword>